<sequence length="225" mass="24051">MYRSTTLLAVACLVVFPAVAAAQKDGLDLMTRATMVKIGATAEVDKTLDKEARLAVKMPTATNADLLALCKLQEVGAITIDDATKCTEKGFEALKELPDLQRLVLSRSIVGDKEGAVIGSIRTLQVVYLGESRISDAGLAGFAKNKNLQALDLLNTKVTDKGLAHLAHMTKLEDLNLAGTRVSDAGITHLKGMTGLKLLRLNNSNVTRAGVTELEQALPKATVRW</sequence>
<organism evidence="3 4">
    <name type="scientific">Fimbriiglobus ruber</name>
    <dbReference type="NCBI Taxonomy" id="1908690"/>
    <lineage>
        <taxon>Bacteria</taxon>
        <taxon>Pseudomonadati</taxon>
        <taxon>Planctomycetota</taxon>
        <taxon>Planctomycetia</taxon>
        <taxon>Gemmatales</taxon>
        <taxon>Gemmataceae</taxon>
        <taxon>Fimbriiglobus</taxon>
    </lineage>
</organism>
<dbReference type="InterPro" id="IPR057207">
    <property type="entry name" value="FBXL15_LRR"/>
</dbReference>
<dbReference type="SUPFAM" id="SSF52047">
    <property type="entry name" value="RNI-like"/>
    <property type="match status" value="1"/>
</dbReference>
<dbReference type="Gene3D" id="3.80.10.10">
    <property type="entry name" value="Ribonuclease Inhibitor"/>
    <property type="match status" value="1"/>
</dbReference>
<dbReference type="SMART" id="SM00368">
    <property type="entry name" value="LRR_RI"/>
    <property type="match status" value="2"/>
</dbReference>
<dbReference type="GO" id="GO:0019005">
    <property type="term" value="C:SCF ubiquitin ligase complex"/>
    <property type="evidence" value="ECO:0007669"/>
    <property type="project" value="TreeGrafter"/>
</dbReference>
<protein>
    <submittedName>
        <fullName evidence="3">Leucine-rich repeat domain protein</fullName>
    </submittedName>
</protein>
<accession>A0A225DK43</accession>
<dbReference type="InterPro" id="IPR032675">
    <property type="entry name" value="LRR_dom_sf"/>
</dbReference>
<dbReference type="GO" id="GO:0031146">
    <property type="term" value="P:SCF-dependent proteasomal ubiquitin-dependent protein catabolic process"/>
    <property type="evidence" value="ECO:0007669"/>
    <property type="project" value="TreeGrafter"/>
</dbReference>
<evidence type="ECO:0000259" key="2">
    <source>
        <dbReference type="Pfam" id="PF25372"/>
    </source>
</evidence>
<dbReference type="Pfam" id="PF25372">
    <property type="entry name" value="DUF7885"/>
    <property type="match status" value="1"/>
</dbReference>
<dbReference type="Proteomes" id="UP000214646">
    <property type="component" value="Unassembled WGS sequence"/>
</dbReference>
<keyword evidence="1" id="KW-0732">Signal</keyword>
<dbReference type="PANTHER" id="PTHR13318">
    <property type="entry name" value="PARTNER OF PAIRED, ISOFORM B-RELATED"/>
    <property type="match status" value="1"/>
</dbReference>
<feature type="signal peptide" evidence="1">
    <location>
        <begin position="1"/>
        <end position="20"/>
    </location>
</feature>
<reference evidence="4" key="1">
    <citation type="submission" date="2017-06" db="EMBL/GenBank/DDBJ databases">
        <title>Genome analysis of Fimbriiglobus ruber SP5, the first member of the order Planctomycetales with confirmed chitinolytic capability.</title>
        <authorList>
            <person name="Ravin N.V."/>
            <person name="Rakitin A.L."/>
            <person name="Ivanova A.A."/>
            <person name="Beletsky A.V."/>
            <person name="Kulichevskaya I.S."/>
            <person name="Mardanov A.V."/>
            <person name="Dedysh S.N."/>
        </authorList>
    </citation>
    <scope>NUCLEOTIDE SEQUENCE [LARGE SCALE GENOMIC DNA]</scope>
    <source>
        <strain evidence="4">SP5</strain>
    </source>
</reference>
<evidence type="ECO:0000313" key="4">
    <source>
        <dbReference type="Proteomes" id="UP000214646"/>
    </source>
</evidence>
<proteinExistence type="predicted"/>
<feature type="domain" description="F-box/LRR-repeat protein 15-like leucin rich repeat" evidence="2">
    <location>
        <begin position="141"/>
        <end position="214"/>
    </location>
</feature>
<name>A0A225DK43_9BACT</name>
<dbReference type="AlphaFoldDB" id="A0A225DK43"/>
<dbReference type="OrthoDB" id="280858at2"/>
<dbReference type="RefSeq" id="WP_088259511.1">
    <property type="nucleotide sequence ID" value="NZ_NIDE01000017.1"/>
</dbReference>
<evidence type="ECO:0000256" key="1">
    <source>
        <dbReference type="SAM" id="SignalP"/>
    </source>
</evidence>
<gene>
    <name evidence="3" type="ORF">FRUB_09090</name>
</gene>
<feature type="chain" id="PRO_5013075955" evidence="1">
    <location>
        <begin position="21"/>
        <end position="225"/>
    </location>
</feature>
<dbReference type="EMBL" id="NIDE01000017">
    <property type="protein sequence ID" value="OWK36527.1"/>
    <property type="molecule type" value="Genomic_DNA"/>
</dbReference>
<comment type="caution">
    <text evidence="3">The sequence shown here is derived from an EMBL/GenBank/DDBJ whole genome shotgun (WGS) entry which is preliminary data.</text>
</comment>
<keyword evidence="4" id="KW-1185">Reference proteome</keyword>
<evidence type="ECO:0000313" key="3">
    <source>
        <dbReference type="EMBL" id="OWK36527.1"/>
    </source>
</evidence>